<organism evidence="2 3">
    <name type="scientific">Coniochaeta pulveracea</name>
    <dbReference type="NCBI Taxonomy" id="177199"/>
    <lineage>
        <taxon>Eukaryota</taxon>
        <taxon>Fungi</taxon>
        <taxon>Dikarya</taxon>
        <taxon>Ascomycota</taxon>
        <taxon>Pezizomycotina</taxon>
        <taxon>Sordariomycetes</taxon>
        <taxon>Sordariomycetidae</taxon>
        <taxon>Coniochaetales</taxon>
        <taxon>Coniochaetaceae</taxon>
        <taxon>Coniochaeta</taxon>
    </lineage>
</organism>
<evidence type="ECO:0000313" key="3">
    <source>
        <dbReference type="Proteomes" id="UP000275385"/>
    </source>
</evidence>
<proteinExistence type="predicted"/>
<feature type="region of interest" description="Disordered" evidence="1">
    <location>
        <begin position="266"/>
        <end position="314"/>
    </location>
</feature>
<feature type="compositionally biased region" description="Polar residues" evidence="1">
    <location>
        <begin position="289"/>
        <end position="314"/>
    </location>
</feature>
<name>A0A420YAE8_9PEZI</name>
<keyword evidence="3" id="KW-1185">Reference proteome</keyword>
<dbReference type="OrthoDB" id="2446291at2759"/>
<evidence type="ECO:0000313" key="2">
    <source>
        <dbReference type="EMBL" id="RKU44836.1"/>
    </source>
</evidence>
<dbReference type="Proteomes" id="UP000275385">
    <property type="component" value="Unassembled WGS sequence"/>
</dbReference>
<comment type="caution">
    <text evidence="2">The sequence shown here is derived from an EMBL/GenBank/DDBJ whole genome shotgun (WGS) entry which is preliminary data.</text>
</comment>
<feature type="region of interest" description="Disordered" evidence="1">
    <location>
        <begin position="231"/>
        <end position="253"/>
    </location>
</feature>
<gene>
    <name evidence="2" type="ORF">DL546_004479</name>
</gene>
<evidence type="ECO:0000256" key="1">
    <source>
        <dbReference type="SAM" id="MobiDB-lite"/>
    </source>
</evidence>
<dbReference type="AlphaFoldDB" id="A0A420YAE8"/>
<dbReference type="EMBL" id="QVQW01000026">
    <property type="protein sequence ID" value="RKU44836.1"/>
    <property type="molecule type" value="Genomic_DNA"/>
</dbReference>
<sequence>MFATQEWQDANRKRDREDEYEDIATGGTLGFTEHRSKRIQALPLRVSNPAKRWPGPPTVPYSQQHSQYLGQQSLPRTITPCSSDGEDVGNGVFRYNGQHAQQQHQLQQPQRWNHGVIPDANMLQQSLPSFCMEPELSPGEDMDMIMDNPDPEASMIEREQLQATTPRHLQAGSLQPDPIGESTITDRMPTPLQPSFAAQVRGGSKNWGGAAGNVMGDYLPYGQLDSLPTQPSHAITESPTRPRAGATSGANPVLGDWNLLQNRRLPSPISEGGADIDDGMQELAMDGSTGLSHDSYTNPHSPYSSLPPRSTSDVSMGATPAMIIPLRAETPQVIITGNGGDAAMEIETTSPSPPRKGHMRSKHTVNNWTLQPGMKKSFSIGYRADCEKCKAKVPGHFNHIIISSGADVEPFSG</sequence>
<accession>A0A420YAE8</accession>
<protein>
    <submittedName>
        <fullName evidence="2">Uncharacterized protein</fullName>
    </submittedName>
</protein>
<reference evidence="2 3" key="1">
    <citation type="submission" date="2018-08" db="EMBL/GenBank/DDBJ databases">
        <title>Draft genome of the lignicolous fungus Coniochaeta pulveracea.</title>
        <authorList>
            <person name="Borstlap C.J."/>
            <person name="De Witt R.N."/>
            <person name="Botha A."/>
            <person name="Volschenk H."/>
        </authorList>
    </citation>
    <scope>NUCLEOTIDE SEQUENCE [LARGE SCALE GENOMIC DNA]</scope>
    <source>
        <strain evidence="2 3">CAB683</strain>
    </source>
</reference>
<feature type="region of interest" description="Disordered" evidence="1">
    <location>
        <begin position="1"/>
        <end position="28"/>
    </location>
</feature>